<comment type="caution">
    <text evidence="2">The sequence shown here is derived from an EMBL/GenBank/DDBJ whole genome shotgun (WGS) entry which is preliminary data.</text>
</comment>
<feature type="compositionally biased region" description="Basic and acidic residues" evidence="1">
    <location>
        <begin position="793"/>
        <end position="804"/>
    </location>
</feature>
<feature type="compositionally biased region" description="Acidic residues" evidence="1">
    <location>
        <begin position="720"/>
        <end position="748"/>
    </location>
</feature>
<evidence type="ECO:0000256" key="1">
    <source>
        <dbReference type="SAM" id="MobiDB-lite"/>
    </source>
</evidence>
<feature type="compositionally biased region" description="Acidic residues" evidence="1">
    <location>
        <begin position="757"/>
        <end position="792"/>
    </location>
</feature>
<dbReference type="AlphaFoldDB" id="A0A8S1F465"/>
<evidence type="ECO:0000313" key="2">
    <source>
        <dbReference type="EMBL" id="CAB3405499.1"/>
    </source>
</evidence>
<feature type="region of interest" description="Disordered" evidence="1">
    <location>
        <begin position="700"/>
        <end position="832"/>
    </location>
</feature>
<accession>A0A8S1F465</accession>
<dbReference type="Proteomes" id="UP000494206">
    <property type="component" value="Unassembled WGS sequence"/>
</dbReference>
<name>A0A8S1F465_9PELO</name>
<dbReference type="OrthoDB" id="5857595at2759"/>
<evidence type="ECO:0000313" key="3">
    <source>
        <dbReference type="Proteomes" id="UP000494206"/>
    </source>
</evidence>
<gene>
    <name evidence="2" type="ORF">CBOVIS_LOCUS7687</name>
</gene>
<proteinExistence type="predicted"/>
<dbReference type="EMBL" id="CADEPM010000004">
    <property type="protein sequence ID" value="CAB3405499.1"/>
    <property type="molecule type" value="Genomic_DNA"/>
</dbReference>
<organism evidence="2 3">
    <name type="scientific">Caenorhabditis bovis</name>
    <dbReference type="NCBI Taxonomy" id="2654633"/>
    <lineage>
        <taxon>Eukaryota</taxon>
        <taxon>Metazoa</taxon>
        <taxon>Ecdysozoa</taxon>
        <taxon>Nematoda</taxon>
        <taxon>Chromadorea</taxon>
        <taxon>Rhabditida</taxon>
        <taxon>Rhabditina</taxon>
        <taxon>Rhabditomorpha</taxon>
        <taxon>Rhabditoidea</taxon>
        <taxon>Rhabditidae</taxon>
        <taxon>Peloderinae</taxon>
        <taxon>Caenorhabditis</taxon>
    </lineage>
</organism>
<reference evidence="2 3" key="1">
    <citation type="submission" date="2020-04" db="EMBL/GenBank/DDBJ databases">
        <authorList>
            <person name="Laetsch R D."/>
            <person name="Stevens L."/>
            <person name="Kumar S."/>
            <person name="Blaxter L. M."/>
        </authorList>
    </citation>
    <scope>NUCLEOTIDE SEQUENCE [LARGE SCALE GENOMIC DNA]</scope>
</reference>
<protein>
    <submittedName>
        <fullName evidence="2">Uncharacterized protein</fullName>
    </submittedName>
</protein>
<keyword evidence="3" id="KW-1185">Reference proteome</keyword>
<sequence length="832" mass="96825">MTVNEACKKPIEEFNYKIKSKKRAKKMIEIEQNQLLPDDIFREIINFSLNSKHLITLKNLNRKFASMVVKQIELNSRGSPISIDIAELFRENNPFRQKFYDSMEKGDVTRLHDDLRLLANLLEVYTEAFGGSHFQLVNLNAKSLGWLARHDEGEMKRAPFLLQRRFVYILKKFNSHVIEFSPVFMKPSRYIRTFNHRFETITELNLGETKPLAVLKLREVVFPALVNLENLIWHVANINFISKLPNIKNMKKLILTCHPKGRPTAKNFEILSKFENLEEFWLGLTVPRNPSRMIMDIVLNLYQTIWETKLTNERVPSMRINGKIIRDHYTALPNLKIIGFWNSPEKIFVRMVERNISYKTVNFGIITQDLKHLCSFDSLAQSLFKFEEALDLAGTPKIQNLNLNLHAMPVVPLEYYLPNLMNRINNYENIKQLSIFLNCNFNARMDGSWILDGKKHTSNYKLNSTYSTFSLHVNGYCELNELELQLPMTLSSCSISLNLPEDESSSKCVSSAIKFITKLGDINAFPDLDEFHIQIWGVRCMEDIVDAIVENLANSIKKLSIIAMPKDENRKVCKHLVKTVRRSCEKLQCVTFSIPFIEIFLDSEKLTSQWKGHVLNMARKWKFDTEKCQLRVGCVPIGDYEVEPTYSVNYNNEYQDDDEEEHLNNTSMDNEECDSDGIVDDEEVDVDASLDELELMEQQLENETNRRHNRWSKKQRAIDADEPVELEESSDDVIDFDALDEEEDDEDDSNGKAGAFFDDEAVESDRDESEEEAFEEDDSDEQDFDEVGDSDDERLFDADLDRNNRQRKRKPEAVEKKPKRRRIIVSDEEDDE</sequence>